<evidence type="ECO:0008006" key="4">
    <source>
        <dbReference type="Google" id="ProtNLM"/>
    </source>
</evidence>
<dbReference type="EMBL" id="DVIT01000019">
    <property type="protein sequence ID" value="HIS46884.1"/>
    <property type="molecule type" value="Genomic_DNA"/>
</dbReference>
<protein>
    <recommendedName>
        <fullName evidence="4">ATPase</fullName>
    </recommendedName>
</protein>
<proteinExistence type="predicted"/>
<evidence type="ECO:0000256" key="1">
    <source>
        <dbReference type="SAM" id="Coils"/>
    </source>
</evidence>
<gene>
    <name evidence="2" type="ORF">IAB46_04830</name>
</gene>
<accession>A0A9D1F3Z1</accession>
<dbReference type="Gene3D" id="1.20.5.2950">
    <property type="match status" value="1"/>
</dbReference>
<comment type="caution">
    <text evidence="2">The sequence shown here is derived from an EMBL/GenBank/DDBJ whole genome shotgun (WGS) entry which is preliminary data.</text>
</comment>
<evidence type="ECO:0000313" key="3">
    <source>
        <dbReference type="Proteomes" id="UP000823927"/>
    </source>
</evidence>
<organism evidence="2 3">
    <name type="scientific">Candidatus Scybalocola faecigallinarum</name>
    <dbReference type="NCBI Taxonomy" id="2840941"/>
    <lineage>
        <taxon>Bacteria</taxon>
        <taxon>Bacillati</taxon>
        <taxon>Bacillota</taxon>
        <taxon>Clostridia</taxon>
        <taxon>Lachnospirales</taxon>
        <taxon>Lachnospiraceae</taxon>
        <taxon>Lachnospiraceae incertae sedis</taxon>
        <taxon>Candidatus Scybalocola (ex Gilroy et al. 2021)</taxon>
    </lineage>
</organism>
<sequence>MTTDVIETLCSIDDRADQIIENAAAQKKNLAREFDEKAQDMTKKVQAQARERMKALEMKLDAENAEKIRKMSQDASRDLELLDENYKTNHDKYVREIFARITGD</sequence>
<name>A0A9D1F3Z1_9FIRM</name>
<dbReference type="Proteomes" id="UP000823927">
    <property type="component" value="Unassembled WGS sequence"/>
</dbReference>
<reference evidence="2" key="1">
    <citation type="submission" date="2020-10" db="EMBL/GenBank/DDBJ databases">
        <authorList>
            <person name="Gilroy R."/>
        </authorList>
    </citation>
    <scope>NUCLEOTIDE SEQUENCE</scope>
    <source>
        <strain evidence="2">CHK178-757</strain>
    </source>
</reference>
<keyword evidence="1" id="KW-0175">Coiled coil</keyword>
<feature type="coiled-coil region" evidence="1">
    <location>
        <begin position="20"/>
        <end position="85"/>
    </location>
</feature>
<evidence type="ECO:0000313" key="2">
    <source>
        <dbReference type="EMBL" id="HIS46884.1"/>
    </source>
</evidence>
<reference evidence="2" key="2">
    <citation type="journal article" date="2021" name="PeerJ">
        <title>Extensive microbial diversity within the chicken gut microbiome revealed by metagenomics and culture.</title>
        <authorList>
            <person name="Gilroy R."/>
            <person name="Ravi A."/>
            <person name="Getino M."/>
            <person name="Pursley I."/>
            <person name="Horton D.L."/>
            <person name="Alikhan N.F."/>
            <person name="Baker D."/>
            <person name="Gharbi K."/>
            <person name="Hall N."/>
            <person name="Watson M."/>
            <person name="Adriaenssens E.M."/>
            <person name="Foster-Nyarko E."/>
            <person name="Jarju S."/>
            <person name="Secka A."/>
            <person name="Antonio M."/>
            <person name="Oren A."/>
            <person name="Chaudhuri R.R."/>
            <person name="La Ragione R."/>
            <person name="Hildebrand F."/>
            <person name="Pallen M.J."/>
        </authorList>
    </citation>
    <scope>NUCLEOTIDE SEQUENCE</scope>
    <source>
        <strain evidence="2">CHK178-757</strain>
    </source>
</reference>
<dbReference type="AlphaFoldDB" id="A0A9D1F3Z1"/>